<organism evidence="3 4">
    <name type="scientific">Stella humosa</name>
    <dbReference type="NCBI Taxonomy" id="94"/>
    <lineage>
        <taxon>Bacteria</taxon>
        <taxon>Pseudomonadati</taxon>
        <taxon>Pseudomonadota</taxon>
        <taxon>Alphaproteobacteria</taxon>
        <taxon>Rhodospirillales</taxon>
        <taxon>Stellaceae</taxon>
        <taxon>Stella</taxon>
    </lineage>
</organism>
<dbReference type="InterPro" id="IPR032466">
    <property type="entry name" value="Metal_Hydrolase"/>
</dbReference>
<proteinExistence type="inferred from homology"/>
<dbReference type="AlphaFoldDB" id="A0A3N1LC61"/>
<evidence type="ECO:0000256" key="1">
    <source>
        <dbReference type="ARBA" id="ARBA00038310"/>
    </source>
</evidence>
<feature type="domain" description="Amidohydrolase-related" evidence="2">
    <location>
        <begin position="7"/>
        <end position="296"/>
    </location>
</feature>
<dbReference type="RefSeq" id="WP_123690012.1">
    <property type="nucleotide sequence ID" value="NZ_AP019700.1"/>
</dbReference>
<dbReference type="Proteomes" id="UP000278222">
    <property type="component" value="Unassembled WGS sequence"/>
</dbReference>
<gene>
    <name evidence="3" type="ORF">EDC65_2453</name>
</gene>
<dbReference type="PANTHER" id="PTHR43569">
    <property type="entry name" value="AMIDOHYDROLASE"/>
    <property type="match status" value="1"/>
</dbReference>
<dbReference type="PANTHER" id="PTHR43569:SF1">
    <property type="entry name" value="BLL3371 PROTEIN"/>
    <property type="match status" value="1"/>
</dbReference>
<protein>
    <submittedName>
        <fullName evidence="3">Putative TIM-barrel fold metal-dependent hydrolase</fullName>
    </submittedName>
</protein>
<evidence type="ECO:0000313" key="4">
    <source>
        <dbReference type="Proteomes" id="UP000278222"/>
    </source>
</evidence>
<evidence type="ECO:0000313" key="3">
    <source>
        <dbReference type="EMBL" id="ROP90601.1"/>
    </source>
</evidence>
<dbReference type="OrthoDB" id="7183088at2"/>
<evidence type="ECO:0000259" key="2">
    <source>
        <dbReference type="Pfam" id="PF04909"/>
    </source>
</evidence>
<accession>A0A3N1LC61</accession>
<comment type="similarity">
    <text evidence="1">Belongs to the metallo-dependent hydrolases superfamily.</text>
</comment>
<dbReference type="Gene3D" id="3.20.20.140">
    <property type="entry name" value="Metal-dependent hydrolases"/>
    <property type="match status" value="1"/>
</dbReference>
<comment type="caution">
    <text evidence="3">The sequence shown here is derived from an EMBL/GenBank/DDBJ whole genome shotgun (WGS) entry which is preliminary data.</text>
</comment>
<dbReference type="GO" id="GO:0016787">
    <property type="term" value="F:hydrolase activity"/>
    <property type="evidence" value="ECO:0007669"/>
    <property type="project" value="UniProtKB-KW"/>
</dbReference>
<dbReference type="EMBL" id="RJKX01000014">
    <property type="protein sequence ID" value="ROP90601.1"/>
    <property type="molecule type" value="Genomic_DNA"/>
</dbReference>
<dbReference type="Pfam" id="PF04909">
    <property type="entry name" value="Amidohydro_2"/>
    <property type="match status" value="1"/>
</dbReference>
<dbReference type="InterPro" id="IPR052350">
    <property type="entry name" value="Metallo-dep_Lactonases"/>
</dbReference>
<keyword evidence="4" id="KW-1185">Reference proteome</keyword>
<dbReference type="InterPro" id="IPR006680">
    <property type="entry name" value="Amidohydro-rel"/>
</dbReference>
<reference evidence="3 4" key="1">
    <citation type="submission" date="2018-11" db="EMBL/GenBank/DDBJ databases">
        <title>Genomic Encyclopedia of Type Strains, Phase IV (KMG-IV): sequencing the most valuable type-strain genomes for metagenomic binning, comparative biology and taxonomic classification.</title>
        <authorList>
            <person name="Goeker M."/>
        </authorList>
    </citation>
    <scope>NUCLEOTIDE SEQUENCE [LARGE SCALE GENOMIC DNA]</scope>
    <source>
        <strain evidence="3 4">DSM 5900</strain>
    </source>
</reference>
<name>A0A3N1LC61_9PROT</name>
<dbReference type="SUPFAM" id="SSF51556">
    <property type="entry name" value="Metallo-dependent hydrolases"/>
    <property type="match status" value="1"/>
</dbReference>
<sequence>MAKPRIVDAHHHFWDAERNYHPWLRDQPPIPFRYGDYSGLRRVYLAPDLLADAAAYDVVGTVYVETEWDPRDPVGEMDYVARLRRESGLPSVAVAQAWLDREDAPALLERLAGFDFVRSVRHKPRANPAPGDGRPGGMADPAWRAGFAELARNGLRFDLQTPWWHLHEAVDLARAFPDTTIILNHTGLPADRSAQGIADWRAAMAGVAACDNVMVKISGVGVRGQPWTVEANREIVLTTIDLFGTDRAMFASNFPVDGLCASYDEIYGGFERITAGFAAEERARLFCDNACRIYDLTPRGG</sequence>
<keyword evidence="3" id="KW-0378">Hydrolase</keyword>